<comment type="caution">
    <text evidence="1">The sequence shown here is derived from an EMBL/GenBank/DDBJ whole genome shotgun (WGS) entry which is preliminary data.</text>
</comment>
<proteinExistence type="predicted"/>
<protein>
    <submittedName>
        <fullName evidence="1">Uncharacterized protein</fullName>
    </submittedName>
</protein>
<sequence>MRKLRNGVGHAFGRMIDDSRDPLLFEPIPSQRLSEERLQKWLGIVEEIVSAIDEHLRVAHIGAIEALLRYHSWDKKYDAGQRSEEWAFRRQFPHLQGSPPSVSYFKQLISHYKAS</sequence>
<organism evidence="1">
    <name type="scientific">bioreactor metagenome</name>
    <dbReference type="NCBI Taxonomy" id="1076179"/>
    <lineage>
        <taxon>unclassified sequences</taxon>
        <taxon>metagenomes</taxon>
        <taxon>ecological metagenomes</taxon>
    </lineage>
</organism>
<name>A0A645HP73_9ZZZZ</name>
<accession>A0A645HP73</accession>
<dbReference type="AlphaFoldDB" id="A0A645HP73"/>
<reference evidence="1" key="1">
    <citation type="submission" date="2019-08" db="EMBL/GenBank/DDBJ databases">
        <authorList>
            <person name="Kucharzyk K."/>
            <person name="Murdoch R.W."/>
            <person name="Higgins S."/>
            <person name="Loffler F."/>
        </authorList>
    </citation>
    <scope>NUCLEOTIDE SEQUENCE</scope>
</reference>
<gene>
    <name evidence="1" type="ORF">SDC9_188296</name>
</gene>
<evidence type="ECO:0000313" key="1">
    <source>
        <dbReference type="EMBL" id="MPN40757.1"/>
    </source>
</evidence>
<dbReference type="EMBL" id="VSSQ01097367">
    <property type="protein sequence ID" value="MPN40757.1"/>
    <property type="molecule type" value="Genomic_DNA"/>
</dbReference>